<accession>A0AAV6GSD9</accession>
<proteinExistence type="predicted"/>
<feature type="non-terminal residue" evidence="3">
    <location>
        <position position="139"/>
    </location>
</feature>
<name>A0AAV6GSD9_9TELE</name>
<feature type="region of interest" description="Disordered" evidence="1">
    <location>
        <begin position="1"/>
        <end position="36"/>
    </location>
</feature>
<protein>
    <recommendedName>
        <fullName evidence="2">LITAF domain-containing protein</fullName>
    </recommendedName>
</protein>
<organism evidence="3 4">
    <name type="scientific">Alosa alosa</name>
    <name type="common">allis shad</name>
    <dbReference type="NCBI Taxonomy" id="278164"/>
    <lineage>
        <taxon>Eukaryota</taxon>
        <taxon>Metazoa</taxon>
        <taxon>Chordata</taxon>
        <taxon>Craniata</taxon>
        <taxon>Vertebrata</taxon>
        <taxon>Euteleostomi</taxon>
        <taxon>Actinopterygii</taxon>
        <taxon>Neopterygii</taxon>
        <taxon>Teleostei</taxon>
        <taxon>Clupei</taxon>
        <taxon>Clupeiformes</taxon>
        <taxon>Clupeoidei</taxon>
        <taxon>Clupeidae</taxon>
        <taxon>Alosa</taxon>
    </lineage>
</organism>
<dbReference type="AlphaFoldDB" id="A0AAV6GSD9"/>
<reference evidence="3" key="1">
    <citation type="submission" date="2020-10" db="EMBL/GenBank/DDBJ databases">
        <title>Chromosome-scale genome assembly of the Allis shad, Alosa alosa.</title>
        <authorList>
            <person name="Margot Z."/>
            <person name="Christophe K."/>
            <person name="Cabau C."/>
            <person name="Louis A."/>
            <person name="Berthelot C."/>
            <person name="Parey E."/>
            <person name="Roest Crollius H."/>
            <person name="Montfort J."/>
            <person name="Robinson-Rechavi M."/>
            <person name="Bucao C."/>
            <person name="Bouchez O."/>
            <person name="Gislard M."/>
            <person name="Lluch J."/>
            <person name="Milhes M."/>
            <person name="Lampietro C."/>
            <person name="Lopez Roques C."/>
            <person name="Donnadieu C."/>
            <person name="Braasch I."/>
            <person name="Desvignes T."/>
            <person name="Postlethwait J."/>
            <person name="Bobe J."/>
            <person name="Guiguen Y."/>
        </authorList>
    </citation>
    <scope>NUCLEOTIDE SEQUENCE</scope>
    <source>
        <strain evidence="3">M-15738</strain>
        <tissue evidence="3">Blood</tissue>
    </source>
</reference>
<dbReference type="EMBL" id="JADWDJ010000007">
    <property type="protein sequence ID" value="KAG5277619.1"/>
    <property type="molecule type" value="Genomic_DNA"/>
</dbReference>
<sequence length="139" mass="15114">MCFSVMSSYPVKSPTPPPYEPPAAATHTHPAAHTHTHPAAAMSTVVLQSPTTYGPPPVIMQQQPQVITYAPPPQVVMQPQVVTVQQQPQAVADNVAISKGKLGGKATITTCTNCRQRMETRVLYKSGWFTWAMCILLIF</sequence>
<dbReference type="Pfam" id="PF10601">
    <property type="entry name" value="zf-LITAF-like"/>
    <property type="match status" value="1"/>
</dbReference>
<dbReference type="InterPro" id="IPR006629">
    <property type="entry name" value="LITAF"/>
</dbReference>
<evidence type="ECO:0000313" key="3">
    <source>
        <dbReference type="EMBL" id="KAG5277619.1"/>
    </source>
</evidence>
<keyword evidence="4" id="KW-1185">Reference proteome</keyword>
<feature type="domain" description="LITAF" evidence="2">
    <location>
        <begin position="109"/>
        <end position="138"/>
    </location>
</feature>
<gene>
    <name evidence="3" type="ORF">AALO_G00089480</name>
</gene>
<evidence type="ECO:0000259" key="2">
    <source>
        <dbReference type="Pfam" id="PF10601"/>
    </source>
</evidence>
<evidence type="ECO:0000313" key="4">
    <source>
        <dbReference type="Proteomes" id="UP000823561"/>
    </source>
</evidence>
<evidence type="ECO:0000256" key="1">
    <source>
        <dbReference type="SAM" id="MobiDB-lite"/>
    </source>
</evidence>
<dbReference type="Proteomes" id="UP000823561">
    <property type="component" value="Chromosome 7"/>
</dbReference>
<comment type="caution">
    <text evidence="3">The sequence shown here is derived from an EMBL/GenBank/DDBJ whole genome shotgun (WGS) entry which is preliminary data.</text>
</comment>